<dbReference type="EMBL" id="GG698896">
    <property type="protein sequence ID" value="EEU48335.1"/>
    <property type="molecule type" value="Genomic_DNA"/>
</dbReference>
<dbReference type="PANTHER" id="PTHR33119:SF1">
    <property type="entry name" value="FE2OG DIOXYGENASE DOMAIN-CONTAINING PROTEIN"/>
    <property type="match status" value="1"/>
</dbReference>
<dbReference type="AlphaFoldDB" id="C7YJU7"/>
<organism evidence="3 4">
    <name type="scientific">Fusarium vanettenii (strain ATCC MYA-4622 / CBS 123669 / FGSC 9596 / NRRL 45880 / 77-13-4)</name>
    <name type="common">Fusarium solani subsp. pisi</name>
    <dbReference type="NCBI Taxonomy" id="660122"/>
    <lineage>
        <taxon>Eukaryota</taxon>
        <taxon>Fungi</taxon>
        <taxon>Dikarya</taxon>
        <taxon>Ascomycota</taxon>
        <taxon>Pezizomycotina</taxon>
        <taxon>Sordariomycetes</taxon>
        <taxon>Hypocreomycetidae</taxon>
        <taxon>Hypocreales</taxon>
        <taxon>Nectriaceae</taxon>
        <taxon>Fusarium</taxon>
        <taxon>Fusarium solani species complex</taxon>
        <taxon>Fusarium vanettenii</taxon>
    </lineage>
</organism>
<dbReference type="Pfam" id="PF21666">
    <property type="entry name" value="DUF4246_N"/>
    <property type="match status" value="1"/>
</dbReference>
<dbReference type="InterPro" id="IPR025340">
    <property type="entry name" value="DUF4246"/>
</dbReference>
<dbReference type="eggNOG" id="ENOG502QQIE">
    <property type="taxonomic scope" value="Eukaryota"/>
</dbReference>
<dbReference type="InterPro" id="IPR049192">
    <property type="entry name" value="DUF4246_C"/>
</dbReference>
<keyword evidence="4" id="KW-1185">Reference proteome</keyword>
<feature type="domain" description="DUF4246" evidence="1">
    <location>
        <begin position="138"/>
        <end position="599"/>
    </location>
</feature>
<gene>
    <name evidence="3" type="ORF">NECHADRAFT_90594</name>
</gene>
<dbReference type="InterPro" id="IPR049207">
    <property type="entry name" value="DUF4246_N"/>
</dbReference>
<reference evidence="3 4" key="1">
    <citation type="journal article" date="2009" name="PLoS Genet.">
        <title>The genome of Nectria haematococca: contribution of supernumerary chromosomes to gene expansion.</title>
        <authorList>
            <person name="Coleman J.J."/>
            <person name="Rounsley S.D."/>
            <person name="Rodriguez-Carres M."/>
            <person name="Kuo A."/>
            <person name="Wasmann C.C."/>
            <person name="Grimwood J."/>
            <person name="Schmutz J."/>
            <person name="Taga M."/>
            <person name="White G.J."/>
            <person name="Zhou S."/>
            <person name="Schwartz D.C."/>
            <person name="Freitag M."/>
            <person name="Ma L.J."/>
            <person name="Danchin E.G."/>
            <person name="Henrissat B."/>
            <person name="Coutinho P.M."/>
            <person name="Nelson D.R."/>
            <person name="Straney D."/>
            <person name="Napoli C.A."/>
            <person name="Barker B.M."/>
            <person name="Gribskov M."/>
            <person name="Rep M."/>
            <person name="Kroken S."/>
            <person name="Molnar I."/>
            <person name="Rensing C."/>
            <person name="Kennell J.C."/>
            <person name="Zamora J."/>
            <person name="Farman M.L."/>
            <person name="Selker E.U."/>
            <person name="Salamov A."/>
            <person name="Shapiro H."/>
            <person name="Pangilinan J."/>
            <person name="Lindquist E."/>
            <person name="Lamers C."/>
            <person name="Grigoriev I.V."/>
            <person name="Geiser D.M."/>
            <person name="Covert S.F."/>
            <person name="Temporini E."/>
            <person name="Vanetten H.D."/>
        </authorList>
    </citation>
    <scope>NUCLEOTIDE SEQUENCE [LARGE SCALE GENOMIC DNA]</scope>
    <source>
        <strain evidence="4">ATCC MYA-4622 / CBS 123669 / FGSC 9596 / NRRL 45880 / 77-13-4</strain>
    </source>
</reference>
<protein>
    <submittedName>
        <fullName evidence="3">Uncharacterized protein</fullName>
    </submittedName>
</protein>
<evidence type="ECO:0000313" key="4">
    <source>
        <dbReference type="Proteomes" id="UP000005206"/>
    </source>
</evidence>
<dbReference type="Pfam" id="PF14033">
    <property type="entry name" value="DUF4246"/>
    <property type="match status" value="1"/>
</dbReference>
<dbReference type="OMA" id="WHIEGAM"/>
<dbReference type="HOGENOM" id="CLU_012066_2_0_1"/>
<evidence type="ECO:0000313" key="3">
    <source>
        <dbReference type="EMBL" id="EEU48335.1"/>
    </source>
</evidence>
<dbReference type="RefSeq" id="XP_003054048.1">
    <property type="nucleotide sequence ID" value="XM_003054002.1"/>
</dbReference>
<evidence type="ECO:0000259" key="1">
    <source>
        <dbReference type="Pfam" id="PF14033"/>
    </source>
</evidence>
<dbReference type="VEuPathDB" id="FungiDB:NECHADRAFT_90594"/>
<name>C7YJU7_FUSV7</name>
<dbReference type="GeneID" id="9676674"/>
<sequence>MARAFPRLSASLRLPDHTQDASAAKKEYPGLGLDIRHDDSIDRDVIYPVGIHFNCYGSESEMLLVREVAMMMIMESITDKPDWHIKVFDAEIANRWKAEALALPVDAMYKEIAEDRIAWPDGAFAGQAPKPKTILDEACVDYCIKELRAKAEYFKKSGLVPTLDASATVVKSDILIDEELKRELRVAFEKLKEEQMANPDWHPGTESRVQDLVHPSLYPLVYGRTPVMQNEVVGVEDAISWTGKGDVILQTTETPSTVDIRRSIDYSVGGSKVEPTFWSLDYQWLPSNVAFQSDGSVKFTSYINNLHPLKHRGIYKTIEKLVGRALCAWDFCLAQHSSGMSSGLGRTKPRFPRPANPCDSNLRNWNPSMPDGMVNVISKETLSHDNYFDYIDYSDPRIIKWAETREAVQPSPPDFSAWPYGAARIPPLRERFQDSGLQIIVKMASIELTPDKNPSFPLGGWHVEGQMNEHIIGTALYYLDSENITPSSLQFRMQTSPYQDEYQTAVDQNSFSWMEQVFGVFLGPMSGGACLQNYGRVETREGRLLAFPNVFHHRVTPFELADKTKPGHRRFIALWLVDPFTRVINTANVPPQQEEWVENKGIDGIMSVDEAKGHREKLMKERAAFRNGAEGSWEGVDYGFCEH</sequence>
<dbReference type="KEGG" id="nhe:NECHADRAFT_90594"/>
<accession>C7YJU7</accession>
<dbReference type="Proteomes" id="UP000005206">
    <property type="component" value="Chromosome 1"/>
</dbReference>
<dbReference type="PANTHER" id="PTHR33119">
    <property type="entry name" value="IFI3P"/>
    <property type="match status" value="1"/>
</dbReference>
<dbReference type="OrthoDB" id="415532at2759"/>
<dbReference type="InParanoid" id="C7YJU7"/>
<evidence type="ECO:0000259" key="2">
    <source>
        <dbReference type="Pfam" id="PF21666"/>
    </source>
</evidence>
<proteinExistence type="predicted"/>
<feature type="domain" description="DUF4246" evidence="2">
    <location>
        <begin position="28"/>
        <end position="99"/>
    </location>
</feature>